<protein>
    <submittedName>
        <fullName evidence="4">Calponin-homology (CH) domain-containing protein</fullName>
    </submittedName>
</protein>
<reference evidence="4" key="1">
    <citation type="submission" date="2016-06" db="UniProtKB">
        <authorList>
            <consortium name="WormBaseParasite"/>
        </authorList>
    </citation>
    <scope>IDENTIFICATION</scope>
</reference>
<evidence type="ECO:0000313" key="4">
    <source>
        <dbReference type="WBParaSite" id="ECPE_0000382201-mRNA-1"/>
    </source>
</evidence>
<name>A0A183AA32_9TREM</name>
<proteinExistence type="predicted"/>
<dbReference type="WBParaSite" id="ECPE_0000382201-mRNA-1">
    <property type="protein sequence ID" value="ECPE_0000382201-mRNA-1"/>
    <property type="gene ID" value="ECPE_0000382201"/>
</dbReference>
<accession>A0A183AA32</accession>
<organism evidence="4">
    <name type="scientific">Echinostoma caproni</name>
    <dbReference type="NCBI Taxonomy" id="27848"/>
    <lineage>
        <taxon>Eukaryota</taxon>
        <taxon>Metazoa</taxon>
        <taxon>Spiralia</taxon>
        <taxon>Lophotrochozoa</taxon>
        <taxon>Platyhelminthes</taxon>
        <taxon>Trematoda</taxon>
        <taxon>Digenea</taxon>
        <taxon>Plagiorchiida</taxon>
        <taxon>Echinostomata</taxon>
        <taxon>Echinostomatoidea</taxon>
        <taxon>Echinostomatidae</taxon>
        <taxon>Echinostoma</taxon>
    </lineage>
</organism>
<dbReference type="PROSITE" id="PS50021">
    <property type="entry name" value="CH"/>
    <property type="match status" value="1"/>
</dbReference>
<keyword evidence="3" id="KW-1185">Reference proteome</keyword>
<dbReference type="SUPFAM" id="SSF47576">
    <property type="entry name" value="Calponin-homology domain, CH-domain"/>
    <property type="match status" value="1"/>
</dbReference>
<feature type="domain" description="Calponin-homology (CH)" evidence="1">
    <location>
        <begin position="22"/>
        <end position="133"/>
    </location>
</feature>
<gene>
    <name evidence="2" type="ORF">ECPE_LOCUS3817</name>
</gene>
<dbReference type="Proteomes" id="UP000272942">
    <property type="component" value="Unassembled WGS sequence"/>
</dbReference>
<dbReference type="InterPro" id="IPR001715">
    <property type="entry name" value="CH_dom"/>
</dbReference>
<dbReference type="EMBL" id="UZAN01040715">
    <property type="protein sequence ID" value="VDP70677.1"/>
    <property type="molecule type" value="Genomic_DNA"/>
</dbReference>
<dbReference type="InterPro" id="IPR036872">
    <property type="entry name" value="CH_dom_sf"/>
</dbReference>
<evidence type="ECO:0000313" key="2">
    <source>
        <dbReference type="EMBL" id="VDP70677.1"/>
    </source>
</evidence>
<dbReference type="OrthoDB" id="30551at2759"/>
<reference evidence="2 3" key="2">
    <citation type="submission" date="2018-11" db="EMBL/GenBank/DDBJ databases">
        <authorList>
            <consortium name="Pathogen Informatics"/>
        </authorList>
    </citation>
    <scope>NUCLEOTIDE SEQUENCE [LARGE SCALE GENOMIC DNA]</scope>
    <source>
        <strain evidence="2 3">Egypt</strain>
    </source>
</reference>
<evidence type="ECO:0000313" key="3">
    <source>
        <dbReference type="Proteomes" id="UP000272942"/>
    </source>
</evidence>
<dbReference type="Pfam" id="PF00307">
    <property type="entry name" value="CH"/>
    <property type="match status" value="1"/>
</dbReference>
<sequence length="160" mass="18136">MGTTDDEYLTHYGSSAGFYWSEAIENDYINWFNSHLAKATPPMAVTHLTEENMCNGVAIGLLLETIGNIKLNGLLLQPITRVERLHNVHEVFAVLRRLNVRLDNMQPEGEFSPRYSLFHPTVVSTGENVSFLTFNLQANYSIHSLKYVNQNRQRGGVQLP</sequence>
<dbReference type="Gene3D" id="1.10.418.10">
    <property type="entry name" value="Calponin-like domain"/>
    <property type="match status" value="1"/>
</dbReference>
<evidence type="ECO:0000259" key="1">
    <source>
        <dbReference type="PROSITE" id="PS50021"/>
    </source>
</evidence>
<dbReference type="AlphaFoldDB" id="A0A183AA32"/>